<keyword evidence="2" id="KW-1185">Reference proteome</keyword>
<comment type="caution">
    <text evidence="1">The sequence shown here is derived from an EMBL/GenBank/DDBJ whole genome shotgun (WGS) entry which is preliminary data.</text>
</comment>
<protein>
    <recommendedName>
        <fullName evidence="3">Penicillin-binding protein transpeptidase domain-containing protein</fullName>
    </recommendedName>
</protein>
<dbReference type="SUPFAM" id="SSF56601">
    <property type="entry name" value="beta-lactamase/transpeptidase-like"/>
    <property type="match status" value="1"/>
</dbReference>
<feature type="non-terminal residue" evidence="1">
    <location>
        <position position="1"/>
    </location>
</feature>
<gene>
    <name evidence="1" type="ORF">HER39_20310</name>
</gene>
<sequence>PGTGHIAAIAQNRAWGKGKGKTEVVYAKNAFQVGSAMKPIVLAAAL</sequence>
<name>A0ABX1JU82_9MICC</name>
<dbReference type="EMBL" id="JAAZSR010000816">
    <property type="protein sequence ID" value="NKX52873.1"/>
    <property type="molecule type" value="Genomic_DNA"/>
</dbReference>
<reference evidence="1 2" key="1">
    <citation type="submission" date="2020-04" db="EMBL/GenBank/DDBJ databases">
        <authorList>
            <person name="Liu S."/>
        </authorList>
    </citation>
    <scope>NUCLEOTIDE SEQUENCE [LARGE SCALE GENOMIC DNA]</scope>
    <source>
        <strain evidence="1 2">CGMCC 1.15091</strain>
    </source>
</reference>
<dbReference type="Proteomes" id="UP000523795">
    <property type="component" value="Unassembled WGS sequence"/>
</dbReference>
<evidence type="ECO:0000313" key="2">
    <source>
        <dbReference type="Proteomes" id="UP000523795"/>
    </source>
</evidence>
<accession>A0ABX1JU82</accession>
<evidence type="ECO:0008006" key="3">
    <source>
        <dbReference type="Google" id="ProtNLM"/>
    </source>
</evidence>
<feature type="non-terminal residue" evidence="1">
    <location>
        <position position="46"/>
    </location>
</feature>
<dbReference type="InterPro" id="IPR012338">
    <property type="entry name" value="Beta-lactam/transpept-like"/>
</dbReference>
<organism evidence="1 2">
    <name type="scientific">Arthrobacter deserti</name>
    <dbReference type="NCBI Taxonomy" id="1742687"/>
    <lineage>
        <taxon>Bacteria</taxon>
        <taxon>Bacillati</taxon>
        <taxon>Actinomycetota</taxon>
        <taxon>Actinomycetes</taxon>
        <taxon>Micrococcales</taxon>
        <taxon>Micrococcaceae</taxon>
        <taxon>Arthrobacter</taxon>
    </lineage>
</organism>
<proteinExistence type="predicted"/>
<evidence type="ECO:0000313" key="1">
    <source>
        <dbReference type="EMBL" id="NKX52873.1"/>
    </source>
</evidence>
<dbReference type="Gene3D" id="3.40.710.10">
    <property type="entry name" value="DD-peptidase/beta-lactamase superfamily"/>
    <property type="match status" value="1"/>
</dbReference>